<keyword evidence="3" id="KW-1185">Reference proteome</keyword>
<dbReference type="Pfam" id="PF02643">
    <property type="entry name" value="DUF192"/>
    <property type="match status" value="1"/>
</dbReference>
<accession>A0ABY2KJS6</accession>
<dbReference type="Proteomes" id="UP000297741">
    <property type="component" value="Unassembled WGS sequence"/>
</dbReference>
<dbReference type="InterPro" id="IPR038695">
    <property type="entry name" value="Saro_0823-like_sf"/>
</dbReference>
<reference evidence="2 3" key="1">
    <citation type="submission" date="2018-11" db="EMBL/GenBank/DDBJ databases">
        <title>Tabrizicola sp. isolated from sediment of alpine lake.</title>
        <authorList>
            <person name="Liu Z."/>
        </authorList>
    </citation>
    <scope>NUCLEOTIDE SEQUENCE [LARGE SCALE GENOMIC DNA]</scope>
    <source>
        <strain evidence="2 3">DRYC-M-16</strain>
    </source>
</reference>
<dbReference type="RefSeq" id="WP_135432047.1">
    <property type="nucleotide sequence ID" value="NZ_RPEM01000008.1"/>
</dbReference>
<sequence length="166" mass="17677">MGSSSAHRARIRCRALIGSVAALVLTVGAVSAGCRDDQVELRWPGGQARFAVEVADTDAARSRGLMFVEDMPRSAGMLFVYESPRRATFWMKNTLIPLDMIFADASGRVTKVHANAQPQDLTTIDGGEGVKLVLEINGGLAARMGIAPGAELRHPSIADPAWSCAQ</sequence>
<protein>
    <submittedName>
        <fullName evidence="2">DUF192 domain-containing protein</fullName>
    </submittedName>
</protein>
<evidence type="ECO:0000313" key="2">
    <source>
        <dbReference type="EMBL" id="TGD42679.1"/>
    </source>
</evidence>
<dbReference type="PANTHER" id="PTHR37953:SF1">
    <property type="entry name" value="UPF0127 PROTEIN MJ1496"/>
    <property type="match status" value="1"/>
</dbReference>
<evidence type="ECO:0000313" key="3">
    <source>
        <dbReference type="Proteomes" id="UP000297741"/>
    </source>
</evidence>
<comment type="caution">
    <text evidence="2">The sequence shown here is derived from an EMBL/GenBank/DDBJ whole genome shotgun (WGS) entry which is preliminary data.</text>
</comment>
<dbReference type="Gene3D" id="2.60.120.1140">
    <property type="entry name" value="Protein of unknown function DUF192"/>
    <property type="match status" value="1"/>
</dbReference>
<proteinExistence type="predicted"/>
<feature type="chain" id="PRO_5045385188" evidence="1">
    <location>
        <begin position="33"/>
        <end position="166"/>
    </location>
</feature>
<evidence type="ECO:0000256" key="1">
    <source>
        <dbReference type="SAM" id="SignalP"/>
    </source>
</evidence>
<dbReference type="PANTHER" id="PTHR37953">
    <property type="entry name" value="UPF0127 PROTEIN MJ1496"/>
    <property type="match status" value="1"/>
</dbReference>
<dbReference type="EMBL" id="RPEM01000008">
    <property type="protein sequence ID" value="TGD42679.1"/>
    <property type="molecule type" value="Genomic_DNA"/>
</dbReference>
<name>A0ABY2KJS6_9RHOB</name>
<organism evidence="2 3">
    <name type="scientific">Pseudotabrizicola sediminis</name>
    <dbReference type="NCBI Taxonomy" id="2486418"/>
    <lineage>
        <taxon>Bacteria</taxon>
        <taxon>Pseudomonadati</taxon>
        <taxon>Pseudomonadota</taxon>
        <taxon>Alphaproteobacteria</taxon>
        <taxon>Rhodobacterales</taxon>
        <taxon>Paracoccaceae</taxon>
        <taxon>Pseudotabrizicola</taxon>
    </lineage>
</organism>
<feature type="signal peptide" evidence="1">
    <location>
        <begin position="1"/>
        <end position="32"/>
    </location>
</feature>
<keyword evidence="1" id="KW-0732">Signal</keyword>
<dbReference type="InterPro" id="IPR003795">
    <property type="entry name" value="DUF192"/>
</dbReference>
<gene>
    <name evidence="2" type="ORF">EEB11_13145</name>
</gene>